<evidence type="ECO:0000313" key="2">
    <source>
        <dbReference type="Proteomes" id="UP000245125"/>
    </source>
</evidence>
<protein>
    <recommendedName>
        <fullName evidence="3">Bacterial Ig domain-containing protein</fullName>
    </recommendedName>
</protein>
<reference evidence="2" key="1">
    <citation type="submission" date="2018-03" db="EMBL/GenBank/DDBJ databases">
        <authorList>
            <person name="Zecchin S."/>
        </authorList>
    </citation>
    <scope>NUCLEOTIDE SEQUENCE [LARGE SCALE GENOMIC DNA]</scope>
</reference>
<evidence type="ECO:0000313" key="1">
    <source>
        <dbReference type="EMBL" id="SPP99879.1"/>
    </source>
</evidence>
<dbReference type="EMBL" id="OUUY01000035">
    <property type="protein sequence ID" value="SPP99879.1"/>
    <property type="molecule type" value="Genomic_DNA"/>
</dbReference>
<proteinExistence type="predicted"/>
<dbReference type="Proteomes" id="UP000245125">
    <property type="component" value="Unassembled WGS sequence"/>
</dbReference>
<accession>A0A2U3QEX8</accession>
<keyword evidence="2" id="KW-1185">Reference proteome</keyword>
<organism evidence="1 2">
    <name type="scientific">Candidatus Sulfobium mesophilum</name>
    <dbReference type="NCBI Taxonomy" id="2016548"/>
    <lineage>
        <taxon>Bacteria</taxon>
        <taxon>Pseudomonadati</taxon>
        <taxon>Nitrospirota</taxon>
        <taxon>Nitrospiria</taxon>
        <taxon>Nitrospirales</taxon>
        <taxon>Nitrospiraceae</taxon>
        <taxon>Candidatus Sulfobium</taxon>
    </lineage>
</organism>
<name>A0A2U3QEX8_9BACT</name>
<sequence>MKRERRLVRIVAVAVLVLLVALPAISWAGAPDVVTVEFAIFAQAKGKWSVKGTAAPGKKVTVQLGRSVVGTSAPTAANGNWMLSVSGSAVVANSGDSITATSSGGGSASQAVLIR</sequence>
<gene>
    <name evidence="1" type="ORF">NBG4_130002</name>
</gene>
<dbReference type="AlphaFoldDB" id="A0A2U3QEX8"/>
<evidence type="ECO:0008006" key="3">
    <source>
        <dbReference type="Google" id="ProtNLM"/>
    </source>
</evidence>